<evidence type="ECO:0000259" key="12">
    <source>
        <dbReference type="Pfam" id="PF00593"/>
    </source>
</evidence>
<organism evidence="14">
    <name type="scientific">Solibacter usitatus (strain Ellin6076)</name>
    <dbReference type="NCBI Taxonomy" id="234267"/>
    <lineage>
        <taxon>Bacteria</taxon>
        <taxon>Pseudomonadati</taxon>
        <taxon>Acidobacteriota</taxon>
        <taxon>Terriglobia</taxon>
        <taxon>Bryobacterales</taxon>
        <taxon>Solibacteraceae</taxon>
        <taxon>Candidatus Solibacter</taxon>
    </lineage>
</organism>
<evidence type="ECO:0000256" key="1">
    <source>
        <dbReference type="ARBA" id="ARBA00004571"/>
    </source>
</evidence>
<dbReference type="SUPFAM" id="SSF56935">
    <property type="entry name" value="Porins"/>
    <property type="match status" value="1"/>
</dbReference>
<dbReference type="Pfam" id="PF07715">
    <property type="entry name" value="Plug"/>
    <property type="match status" value="1"/>
</dbReference>
<dbReference type="InParanoid" id="Q028L7"/>
<dbReference type="GO" id="GO:0015344">
    <property type="term" value="F:siderophore uptake transmembrane transporter activity"/>
    <property type="evidence" value="ECO:0007669"/>
    <property type="project" value="TreeGrafter"/>
</dbReference>
<dbReference type="eggNOG" id="COG4771">
    <property type="taxonomic scope" value="Bacteria"/>
</dbReference>
<dbReference type="EMBL" id="CP000473">
    <property type="protein sequence ID" value="ABJ82535.1"/>
    <property type="molecule type" value="Genomic_DNA"/>
</dbReference>
<evidence type="ECO:0000256" key="5">
    <source>
        <dbReference type="ARBA" id="ARBA00022729"/>
    </source>
</evidence>
<keyword evidence="2 10" id="KW-0813">Transport</keyword>
<protein>
    <submittedName>
        <fullName evidence="14">TonB-dependent receptor, plug</fullName>
    </submittedName>
</protein>
<keyword evidence="6 11" id="KW-0798">TonB box</keyword>
<dbReference type="KEGG" id="sus:Acid_1544"/>
<dbReference type="InterPro" id="IPR000531">
    <property type="entry name" value="Beta-barrel_TonB"/>
</dbReference>
<comment type="similarity">
    <text evidence="10 11">Belongs to the TonB-dependent receptor family.</text>
</comment>
<dbReference type="STRING" id="234267.Acid_1544"/>
<evidence type="ECO:0000256" key="8">
    <source>
        <dbReference type="ARBA" id="ARBA00023170"/>
    </source>
</evidence>
<dbReference type="PANTHER" id="PTHR30069:SF29">
    <property type="entry name" value="HEMOGLOBIN AND HEMOGLOBIN-HAPTOGLOBIN-BINDING PROTEIN 1-RELATED"/>
    <property type="match status" value="1"/>
</dbReference>
<dbReference type="Gene3D" id="2.40.170.20">
    <property type="entry name" value="TonB-dependent receptor, beta-barrel domain"/>
    <property type="match status" value="1"/>
</dbReference>
<dbReference type="Gene3D" id="2.170.130.10">
    <property type="entry name" value="TonB-dependent receptor, plug domain"/>
    <property type="match status" value="1"/>
</dbReference>
<accession>Q028L7</accession>
<keyword evidence="9 10" id="KW-0998">Cell outer membrane</keyword>
<dbReference type="GO" id="GO:0044718">
    <property type="term" value="P:siderophore transmembrane transport"/>
    <property type="evidence" value="ECO:0007669"/>
    <property type="project" value="TreeGrafter"/>
</dbReference>
<feature type="domain" description="TonB-dependent receptor plug" evidence="13">
    <location>
        <begin position="73"/>
        <end position="182"/>
    </location>
</feature>
<evidence type="ECO:0000256" key="11">
    <source>
        <dbReference type="RuleBase" id="RU003357"/>
    </source>
</evidence>
<dbReference type="PROSITE" id="PS52016">
    <property type="entry name" value="TONB_DEPENDENT_REC_3"/>
    <property type="match status" value="1"/>
</dbReference>
<sequence length="686" mass="76884" precursor="true">MITWCDTHQRRRAFLNGVVPSVLIPLFLVAQTAVASPQQPPAAPAPPLELKRLSLEELSRIEVVSPSKEPEKAMRVPMAIYVITGDEIRRSGATSIPEALRLAPGVDVARIDGNKWSIGVRGFGSRLSRSVLVLIDGRTVYTTFFAGTYWEVQDTVMDDIDRIEVIRGPGGTIWGPNAVNGVINIITKHTRDTHGTLASVSSGSEEQGAFKVRYGGGNGATLDYRIYGKGFTRGPEYHPDARNFDDWRAAQTGFRVDWSNRPRETITVQGDLYREEAGERVTATSYTPPYTRDIDGNAHLSGGNILARWKKDLDSGDLQVQAYYDRTNRFEPNFDESRDTFDIDFLHHMRLPKDQQLLWGLGARVSVGKAPPVVSGLTFDPQNRTDQLYTAFLQDEIGLVDRRLSLTLGTKLLRTNFTSIDFEPSARLAWTPTDNQTVWAAFTHSLRTPSRAEEDFNLSGYITTAAGVPYFARFNANRNFAPEQLNGYELGYRRLMRHNVFIDVATFYNHYHDLFSEDITGPTFFESTPAPPHLLLPAQFRNDLLGVTTGVEVAPEWRPTSFWRLRGSYSFLHIDLKKAPGTAEIGTAPQIEGASPQHQGLFESSWELTRKLELDLTYRYVGALPSQAVPSYSTGDARFAWRVSRQLEVSAVGRNLLQPWHFEYLGDPGSLVGIKRSGYLSLTWTR</sequence>
<evidence type="ECO:0000256" key="6">
    <source>
        <dbReference type="ARBA" id="ARBA00023077"/>
    </source>
</evidence>
<keyword evidence="7 10" id="KW-0472">Membrane</keyword>
<dbReference type="InterPro" id="IPR037066">
    <property type="entry name" value="Plug_dom_sf"/>
</dbReference>
<dbReference type="HOGENOM" id="CLU_008287_16_0_0"/>
<reference evidence="14" key="1">
    <citation type="submission" date="2006-10" db="EMBL/GenBank/DDBJ databases">
        <title>Complete sequence of Solibacter usitatus Ellin6076.</title>
        <authorList>
            <consortium name="US DOE Joint Genome Institute"/>
            <person name="Copeland A."/>
            <person name="Lucas S."/>
            <person name="Lapidus A."/>
            <person name="Barry K."/>
            <person name="Detter J.C."/>
            <person name="Glavina del Rio T."/>
            <person name="Hammon N."/>
            <person name="Israni S."/>
            <person name="Dalin E."/>
            <person name="Tice H."/>
            <person name="Pitluck S."/>
            <person name="Thompson L.S."/>
            <person name="Brettin T."/>
            <person name="Bruce D."/>
            <person name="Han C."/>
            <person name="Tapia R."/>
            <person name="Gilna P."/>
            <person name="Schmutz J."/>
            <person name="Larimer F."/>
            <person name="Land M."/>
            <person name="Hauser L."/>
            <person name="Kyrpides N."/>
            <person name="Mikhailova N."/>
            <person name="Janssen P.H."/>
            <person name="Kuske C.R."/>
            <person name="Richardson P."/>
        </authorList>
    </citation>
    <scope>NUCLEOTIDE SEQUENCE</scope>
    <source>
        <strain evidence="14">Ellin6076</strain>
    </source>
</reference>
<dbReference type="Pfam" id="PF00593">
    <property type="entry name" value="TonB_dep_Rec_b-barrel"/>
    <property type="match status" value="1"/>
</dbReference>
<dbReference type="InterPro" id="IPR039426">
    <property type="entry name" value="TonB-dep_rcpt-like"/>
</dbReference>
<evidence type="ECO:0000259" key="13">
    <source>
        <dbReference type="Pfam" id="PF07715"/>
    </source>
</evidence>
<evidence type="ECO:0000256" key="2">
    <source>
        <dbReference type="ARBA" id="ARBA00022448"/>
    </source>
</evidence>
<evidence type="ECO:0000256" key="10">
    <source>
        <dbReference type="PROSITE-ProRule" id="PRU01360"/>
    </source>
</evidence>
<evidence type="ECO:0000256" key="3">
    <source>
        <dbReference type="ARBA" id="ARBA00022452"/>
    </source>
</evidence>
<evidence type="ECO:0000256" key="4">
    <source>
        <dbReference type="ARBA" id="ARBA00022692"/>
    </source>
</evidence>
<comment type="subcellular location">
    <subcellularLocation>
        <location evidence="1 10">Cell outer membrane</location>
        <topology evidence="1 10">Multi-pass membrane protein</topology>
    </subcellularLocation>
</comment>
<keyword evidence="4 10" id="KW-0812">Transmembrane</keyword>
<keyword evidence="3 10" id="KW-1134">Transmembrane beta strand</keyword>
<feature type="domain" description="TonB-dependent receptor-like beta-barrel" evidence="12">
    <location>
        <begin position="216"/>
        <end position="656"/>
    </location>
</feature>
<dbReference type="GO" id="GO:0009279">
    <property type="term" value="C:cell outer membrane"/>
    <property type="evidence" value="ECO:0007669"/>
    <property type="project" value="UniProtKB-SubCell"/>
</dbReference>
<evidence type="ECO:0000256" key="9">
    <source>
        <dbReference type="ARBA" id="ARBA00023237"/>
    </source>
</evidence>
<keyword evidence="8 14" id="KW-0675">Receptor</keyword>
<dbReference type="InterPro" id="IPR012910">
    <property type="entry name" value="Plug_dom"/>
</dbReference>
<evidence type="ECO:0000313" key="14">
    <source>
        <dbReference type="EMBL" id="ABJ82535.1"/>
    </source>
</evidence>
<keyword evidence="5" id="KW-0732">Signal</keyword>
<dbReference type="InterPro" id="IPR036942">
    <property type="entry name" value="Beta-barrel_TonB_sf"/>
</dbReference>
<proteinExistence type="inferred from homology"/>
<dbReference type="AlphaFoldDB" id="Q028L7"/>
<dbReference type="PANTHER" id="PTHR30069">
    <property type="entry name" value="TONB-DEPENDENT OUTER MEMBRANE RECEPTOR"/>
    <property type="match status" value="1"/>
</dbReference>
<name>Q028L7_SOLUE</name>
<gene>
    <name evidence="14" type="ordered locus">Acid_1544</name>
</gene>
<evidence type="ECO:0000256" key="7">
    <source>
        <dbReference type="ARBA" id="ARBA00023136"/>
    </source>
</evidence>